<dbReference type="OrthoDB" id="1002465at2"/>
<gene>
    <name evidence="1" type="ORF">EV199_4566</name>
</gene>
<proteinExistence type="predicted"/>
<name>A0A4Q7MX48_9BACT</name>
<dbReference type="SUPFAM" id="SSF50978">
    <property type="entry name" value="WD40 repeat-like"/>
    <property type="match status" value="1"/>
</dbReference>
<dbReference type="InterPro" id="IPR032183">
    <property type="entry name" value="PKD-like"/>
</dbReference>
<dbReference type="InterPro" id="IPR036322">
    <property type="entry name" value="WD40_repeat_dom_sf"/>
</dbReference>
<dbReference type="EMBL" id="SGXA01000002">
    <property type="protein sequence ID" value="RZS72644.1"/>
    <property type="molecule type" value="Genomic_DNA"/>
</dbReference>
<dbReference type="Gene3D" id="2.130.10.10">
    <property type="entry name" value="YVTN repeat-like/Quinoprotein amine dehydrogenase"/>
    <property type="match status" value="1"/>
</dbReference>
<sequence>MKNMITKILSAGLVISFLPGCIKDKGNYKYDYGNSVTIRYATYSYNAFLKDTIKVYPMRTWSNPNDTTEFEHAWFINGKQVSDEPILKYVGQELGQFSAYYYMKDKRSGIQFPAASQVNLNVTSPYGAGWGLLYEKDGESELAHVRVAGTTYFDYTGLYKAFNDGESMGSDPVKIRDYYVTGGRGMYVLQNGGQGPIELDANTLKKKLVAKNVFTQGPPTDFKPVDIGFFPTTDFMVNHNGNVYARVLPQNALPYAIPWVSTPLYITGGLKVGDIWDTWTTMSGWGILYEKTGNRLLRLRTYVPNMGNPAIAIDTFPVPEVPYPANYTSLQRMGNWQYVWGGTFNDGWNFMDGALILRSPDDNNLYWQTFEFNSDGVFPKITPGTRVPFQGNSVVTAQSKFTAVKPRDYLFFTGGSNNDELWYYDARTGAPVVKYATTPSKINVITAHDNGNSIGVGLEDGTFIVYDISNQVIVDGVSKELHRLTGLGKVVDVIVKGGYTN</sequence>
<dbReference type="AlphaFoldDB" id="A0A4Q7MX48"/>
<dbReference type="SUPFAM" id="SSF50998">
    <property type="entry name" value="Quinoprotein alcohol dehydrogenase-like"/>
    <property type="match status" value="1"/>
</dbReference>
<accession>A0A4Q7MX48</accession>
<reference evidence="1 2" key="1">
    <citation type="submission" date="2019-02" db="EMBL/GenBank/DDBJ databases">
        <title>Genomic Encyclopedia of Type Strains, Phase IV (KMG-IV): sequencing the most valuable type-strain genomes for metagenomic binning, comparative biology and taxonomic classification.</title>
        <authorList>
            <person name="Goeker M."/>
        </authorList>
    </citation>
    <scope>NUCLEOTIDE SEQUENCE [LARGE SCALE GENOMIC DNA]</scope>
    <source>
        <strain evidence="1 2">DSM 18116</strain>
    </source>
</reference>
<evidence type="ECO:0000313" key="1">
    <source>
        <dbReference type="EMBL" id="RZS72644.1"/>
    </source>
</evidence>
<dbReference type="InterPro" id="IPR015943">
    <property type="entry name" value="WD40/YVTN_repeat-like_dom_sf"/>
</dbReference>
<comment type="caution">
    <text evidence="1">The sequence shown here is derived from an EMBL/GenBank/DDBJ whole genome shotgun (WGS) entry which is preliminary data.</text>
</comment>
<evidence type="ECO:0000313" key="2">
    <source>
        <dbReference type="Proteomes" id="UP000293874"/>
    </source>
</evidence>
<keyword evidence="2" id="KW-1185">Reference proteome</keyword>
<dbReference type="Pfam" id="PF16407">
    <property type="entry name" value="PKD_2"/>
    <property type="match status" value="1"/>
</dbReference>
<dbReference type="InterPro" id="IPR011047">
    <property type="entry name" value="Quinoprotein_ADH-like_sf"/>
</dbReference>
<dbReference type="RefSeq" id="WP_130543039.1">
    <property type="nucleotide sequence ID" value="NZ_CP042431.1"/>
</dbReference>
<protein>
    <submittedName>
        <fullName evidence="1">PKD family protein</fullName>
    </submittedName>
</protein>
<dbReference type="Proteomes" id="UP000293874">
    <property type="component" value="Unassembled WGS sequence"/>
</dbReference>
<organism evidence="1 2">
    <name type="scientific">Pseudobacter ginsenosidimutans</name>
    <dbReference type="NCBI Taxonomy" id="661488"/>
    <lineage>
        <taxon>Bacteria</taxon>
        <taxon>Pseudomonadati</taxon>
        <taxon>Bacteroidota</taxon>
        <taxon>Chitinophagia</taxon>
        <taxon>Chitinophagales</taxon>
        <taxon>Chitinophagaceae</taxon>
        <taxon>Pseudobacter</taxon>
    </lineage>
</organism>